<keyword evidence="2" id="KW-0004">4Fe-4S</keyword>
<dbReference type="InterPro" id="IPR007197">
    <property type="entry name" value="rSAM"/>
</dbReference>
<dbReference type="EMBL" id="PCQY01000014">
    <property type="protein sequence ID" value="PIP04700.1"/>
    <property type="molecule type" value="Genomic_DNA"/>
</dbReference>
<dbReference type="NCBIfam" id="TIGR04085">
    <property type="entry name" value="rSAM_more_4Fe4S"/>
    <property type="match status" value="1"/>
</dbReference>
<keyword evidence="5" id="KW-0408">Iron</keyword>
<accession>A0A2G9XCI8</accession>
<evidence type="ECO:0000313" key="9">
    <source>
        <dbReference type="Proteomes" id="UP000231388"/>
    </source>
</evidence>
<gene>
    <name evidence="8" type="ORF">COX53_01040</name>
</gene>
<dbReference type="GO" id="GO:0046872">
    <property type="term" value="F:metal ion binding"/>
    <property type="evidence" value="ECO:0007669"/>
    <property type="project" value="UniProtKB-KW"/>
</dbReference>
<dbReference type="SFLD" id="SFLDS00029">
    <property type="entry name" value="Radical_SAM"/>
    <property type="match status" value="1"/>
</dbReference>
<evidence type="ECO:0000256" key="4">
    <source>
        <dbReference type="ARBA" id="ARBA00022723"/>
    </source>
</evidence>
<dbReference type="InterPro" id="IPR050377">
    <property type="entry name" value="Radical_SAM_PqqE_MftC-like"/>
</dbReference>
<dbReference type="PROSITE" id="PS51918">
    <property type="entry name" value="RADICAL_SAM"/>
    <property type="match status" value="1"/>
</dbReference>
<dbReference type="Pfam" id="PF13186">
    <property type="entry name" value="SPASM"/>
    <property type="match status" value="1"/>
</dbReference>
<keyword evidence="6" id="KW-0411">Iron-sulfur</keyword>
<comment type="caution">
    <text evidence="8">The sequence shown here is derived from an EMBL/GenBank/DDBJ whole genome shotgun (WGS) entry which is preliminary data.</text>
</comment>
<dbReference type="PIRSF" id="PIRSF037420">
    <property type="entry name" value="PQQ_syn_pqqE"/>
    <property type="match status" value="1"/>
</dbReference>
<reference evidence="8 9" key="1">
    <citation type="submission" date="2017-09" db="EMBL/GenBank/DDBJ databases">
        <title>Depth-based differentiation of microbial function through sediment-hosted aquifers and enrichment of novel symbionts in the deep terrestrial subsurface.</title>
        <authorList>
            <person name="Probst A.J."/>
            <person name="Ladd B."/>
            <person name="Jarett J.K."/>
            <person name="Geller-Mcgrath D.E."/>
            <person name="Sieber C.M."/>
            <person name="Emerson J.B."/>
            <person name="Anantharaman K."/>
            <person name="Thomas B.C."/>
            <person name="Malmstrom R."/>
            <person name="Stieglmeier M."/>
            <person name="Klingl A."/>
            <person name="Woyke T."/>
            <person name="Ryan C.M."/>
            <person name="Banfield J.F."/>
        </authorList>
    </citation>
    <scope>NUCLEOTIDE SEQUENCE [LARGE SCALE GENOMIC DNA]</scope>
    <source>
        <strain evidence="8">CG23_combo_of_CG06-09_8_20_14_all_40_14</strain>
    </source>
</reference>
<organism evidence="8 9">
    <name type="scientific">candidate division WWE3 bacterium CG23_combo_of_CG06-09_8_20_14_all_40_14</name>
    <dbReference type="NCBI Taxonomy" id="1975095"/>
    <lineage>
        <taxon>Bacteria</taxon>
        <taxon>Katanobacteria</taxon>
    </lineage>
</organism>
<name>A0A2G9XCI8_UNCKA</name>
<dbReference type="InterPro" id="IPR017200">
    <property type="entry name" value="PqqE-like"/>
</dbReference>
<dbReference type="SUPFAM" id="SSF102114">
    <property type="entry name" value="Radical SAM enzymes"/>
    <property type="match status" value="1"/>
</dbReference>
<dbReference type="InterPro" id="IPR058240">
    <property type="entry name" value="rSAM_sf"/>
</dbReference>
<dbReference type="PANTHER" id="PTHR11228">
    <property type="entry name" value="RADICAL SAM DOMAIN PROTEIN"/>
    <property type="match status" value="1"/>
</dbReference>
<sequence>MQVNELRTIKAPITVNYEVTPACNLYCAFCYKESGCTLVHPPLNQVFEILNRLCEAEVFELGLFGGEFFFYPHWREVMEYAFKKGFFLSFVSNGTCLDEDAVALMKKCNIRRGAISIHGPRAIHDKVTRVEGTYEKAVRALELCLDAGIYMTVLTTVTRDNLGLLHQTVEGLNSLGLVRDNLSYGVGRLCPYGRGEEEWKRDKISLKNYLAVFAEIQRITEDYGIVAMLGDAFPLCRVPKKYHSLIQGCWMATGFGHITYDGAVKGCGVSQLVFGNLLKTPLQEIWQSQKMQEFRKLHWLPEQCGVCSMFCGGGCIASRISSDGYAPDEFLDL</sequence>
<dbReference type="AlphaFoldDB" id="A0A2G9XCI8"/>
<evidence type="ECO:0000313" key="8">
    <source>
        <dbReference type="EMBL" id="PIP04700.1"/>
    </source>
</evidence>
<evidence type="ECO:0000256" key="1">
    <source>
        <dbReference type="ARBA" id="ARBA00001966"/>
    </source>
</evidence>
<evidence type="ECO:0000256" key="5">
    <source>
        <dbReference type="ARBA" id="ARBA00023004"/>
    </source>
</evidence>
<protein>
    <recommendedName>
        <fullName evidence="7">Radical SAM core domain-containing protein</fullName>
    </recommendedName>
</protein>
<comment type="cofactor">
    <cofactor evidence="1">
        <name>[4Fe-4S] cluster</name>
        <dbReference type="ChEBI" id="CHEBI:49883"/>
    </cofactor>
</comment>
<dbReference type="SFLD" id="SFLDG01067">
    <property type="entry name" value="SPASM/twitch_domain_containing"/>
    <property type="match status" value="1"/>
</dbReference>
<evidence type="ECO:0000256" key="6">
    <source>
        <dbReference type="ARBA" id="ARBA00023014"/>
    </source>
</evidence>
<feature type="domain" description="Radical SAM core" evidence="7">
    <location>
        <begin position="9"/>
        <end position="226"/>
    </location>
</feature>
<keyword evidence="4" id="KW-0479">Metal-binding</keyword>
<evidence type="ECO:0000259" key="7">
    <source>
        <dbReference type="PROSITE" id="PS51918"/>
    </source>
</evidence>
<evidence type="ECO:0000256" key="2">
    <source>
        <dbReference type="ARBA" id="ARBA00022485"/>
    </source>
</evidence>
<dbReference type="GO" id="GO:0003824">
    <property type="term" value="F:catalytic activity"/>
    <property type="evidence" value="ECO:0007669"/>
    <property type="project" value="InterPro"/>
</dbReference>
<proteinExistence type="predicted"/>
<dbReference type="Proteomes" id="UP000231388">
    <property type="component" value="Unassembled WGS sequence"/>
</dbReference>
<dbReference type="Pfam" id="PF04055">
    <property type="entry name" value="Radical_SAM"/>
    <property type="match status" value="1"/>
</dbReference>
<dbReference type="CDD" id="cd01335">
    <property type="entry name" value="Radical_SAM"/>
    <property type="match status" value="1"/>
</dbReference>
<keyword evidence="3" id="KW-0949">S-adenosyl-L-methionine</keyword>
<evidence type="ECO:0000256" key="3">
    <source>
        <dbReference type="ARBA" id="ARBA00022691"/>
    </source>
</evidence>
<dbReference type="Gene3D" id="3.20.20.70">
    <property type="entry name" value="Aldolase class I"/>
    <property type="match status" value="1"/>
</dbReference>
<dbReference type="GO" id="GO:0051539">
    <property type="term" value="F:4 iron, 4 sulfur cluster binding"/>
    <property type="evidence" value="ECO:0007669"/>
    <property type="project" value="UniProtKB-KW"/>
</dbReference>
<dbReference type="InterPro" id="IPR023885">
    <property type="entry name" value="4Fe4S-binding_SPASM_dom"/>
</dbReference>
<dbReference type="PANTHER" id="PTHR11228:SF7">
    <property type="entry name" value="PQQA PEPTIDE CYCLASE"/>
    <property type="match status" value="1"/>
</dbReference>
<dbReference type="SFLD" id="SFLDG01386">
    <property type="entry name" value="main_SPASM_domain-containing"/>
    <property type="match status" value="1"/>
</dbReference>
<dbReference type="InterPro" id="IPR013785">
    <property type="entry name" value="Aldolase_TIM"/>
</dbReference>